<organism evidence="1 2">
    <name type="scientific">Hibiscus sabdariffa</name>
    <name type="common">roselle</name>
    <dbReference type="NCBI Taxonomy" id="183260"/>
    <lineage>
        <taxon>Eukaryota</taxon>
        <taxon>Viridiplantae</taxon>
        <taxon>Streptophyta</taxon>
        <taxon>Embryophyta</taxon>
        <taxon>Tracheophyta</taxon>
        <taxon>Spermatophyta</taxon>
        <taxon>Magnoliopsida</taxon>
        <taxon>eudicotyledons</taxon>
        <taxon>Gunneridae</taxon>
        <taxon>Pentapetalae</taxon>
        <taxon>rosids</taxon>
        <taxon>malvids</taxon>
        <taxon>Malvales</taxon>
        <taxon>Malvaceae</taxon>
        <taxon>Malvoideae</taxon>
        <taxon>Hibiscus</taxon>
    </lineage>
</organism>
<evidence type="ECO:0000313" key="2">
    <source>
        <dbReference type="Proteomes" id="UP001472677"/>
    </source>
</evidence>
<accession>A0ABR2AKZ0</accession>
<gene>
    <name evidence="1" type="ORF">V6N12_042660</name>
</gene>
<proteinExistence type="predicted"/>
<reference evidence="1 2" key="1">
    <citation type="journal article" date="2024" name="G3 (Bethesda)">
        <title>Genome assembly of Hibiscus sabdariffa L. provides insights into metabolisms of medicinal natural products.</title>
        <authorList>
            <person name="Kim T."/>
        </authorList>
    </citation>
    <scope>NUCLEOTIDE SEQUENCE [LARGE SCALE GENOMIC DNA]</scope>
    <source>
        <strain evidence="1">TK-2024</strain>
        <tissue evidence="1">Old leaves</tissue>
    </source>
</reference>
<sequence>MSLHLEEMNTSRFTFDIFHALGGNHLDFGFDFLAKFRVTTGVTIFPGDIPMAEASRGLSSFEKQSVPATVRTSSAPPSPIANNPTQDSVADISRHGR</sequence>
<protein>
    <submittedName>
        <fullName evidence="1">Uncharacterized protein</fullName>
    </submittedName>
</protein>
<name>A0ABR2AKZ0_9ROSI</name>
<keyword evidence="2" id="KW-1185">Reference proteome</keyword>
<dbReference type="Proteomes" id="UP001472677">
    <property type="component" value="Unassembled WGS sequence"/>
</dbReference>
<comment type="caution">
    <text evidence="1">The sequence shown here is derived from an EMBL/GenBank/DDBJ whole genome shotgun (WGS) entry which is preliminary data.</text>
</comment>
<dbReference type="EMBL" id="JBBPBM010000549">
    <property type="protein sequence ID" value="KAK8494321.1"/>
    <property type="molecule type" value="Genomic_DNA"/>
</dbReference>
<evidence type="ECO:0000313" key="1">
    <source>
        <dbReference type="EMBL" id="KAK8494321.1"/>
    </source>
</evidence>